<evidence type="ECO:0000256" key="2">
    <source>
        <dbReference type="ARBA" id="ARBA00022737"/>
    </source>
</evidence>
<dbReference type="Gene3D" id="3.80.10.10">
    <property type="entry name" value="Ribonuclease Inhibitor"/>
    <property type="match status" value="1"/>
</dbReference>
<protein>
    <recommendedName>
        <fullName evidence="5">Leucine rich repeat-containing protein</fullName>
    </recommendedName>
</protein>
<gene>
    <name evidence="3" type="ORF">F0460_08145</name>
</gene>
<comment type="caution">
    <text evidence="3">The sequence shown here is derived from an EMBL/GenBank/DDBJ whole genome shotgun (WGS) entry which is preliminary data.</text>
</comment>
<dbReference type="PANTHER" id="PTHR48051">
    <property type="match status" value="1"/>
</dbReference>
<dbReference type="InterPro" id="IPR050216">
    <property type="entry name" value="LRR_domain-containing"/>
</dbReference>
<keyword evidence="4" id="KW-1185">Reference proteome</keyword>
<name>A0A5M6CJS6_9FLAO</name>
<accession>A0A5M6CJS6</accession>
<organism evidence="3 4">
    <name type="scientific">Paenimyroides baculatum</name>
    <dbReference type="NCBI Taxonomy" id="2608000"/>
    <lineage>
        <taxon>Bacteria</taxon>
        <taxon>Pseudomonadati</taxon>
        <taxon>Bacteroidota</taxon>
        <taxon>Flavobacteriia</taxon>
        <taxon>Flavobacteriales</taxon>
        <taxon>Flavobacteriaceae</taxon>
        <taxon>Paenimyroides</taxon>
    </lineage>
</organism>
<dbReference type="EMBL" id="VWSG01000005">
    <property type="protein sequence ID" value="KAA5535277.1"/>
    <property type="molecule type" value="Genomic_DNA"/>
</dbReference>
<sequence>MQLINKQLNKIILLLSIVTLSVSCKSHRNELKIDLKDKKLTEIPNSVFENKNLTDLDLGANEIVIYPPLSVQVDENQNQISELPERISELTQLKKLILNSNKLTTLPYSIIKLENLEVLDLALNKDLNIINEIPKLNKLPKLRVLIIADTKLNSSDLNLIQETLNKNIKLIYTVEEYFDYLENDTN</sequence>
<evidence type="ECO:0008006" key="5">
    <source>
        <dbReference type="Google" id="ProtNLM"/>
    </source>
</evidence>
<dbReference type="SUPFAM" id="SSF52058">
    <property type="entry name" value="L domain-like"/>
    <property type="match status" value="1"/>
</dbReference>
<proteinExistence type="predicted"/>
<keyword evidence="1" id="KW-0433">Leucine-rich repeat</keyword>
<dbReference type="AlphaFoldDB" id="A0A5M6CJS6"/>
<dbReference type="InterPro" id="IPR032675">
    <property type="entry name" value="LRR_dom_sf"/>
</dbReference>
<dbReference type="PROSITE" id="PS51257">
    <property type="entry name" value="PROKAR_LIPOPROTEIN"/>
    <property type="match status" value="1"/>
</dbReference>
<reference evidence="3 4" key="1">
    <citation type="submission" date="2019-09" db="EMBL/GenBank/DDBJ databases">
        <title>Genome sequence and assembly of Flavobacterium sp.</title>
        <authorList>
            <person name="Chhetri G."/>
        </authorList>
    </citation>
    <scope>NUCLEOTIDE SEQUENCE [LARGE SCALE GENOMIC DNA]</scope>
    <source>
        <strain evidence="3 4">SNL9</strain>
    </source>
</reference>
<evidence type="ECO:0000313" key="3">
    <source>
        <dbReference type="EMBL" id="KAA5535277.1"/>
    </source>
</evidence>
<dbReference type="Proteomes" id="UP000325141">
    <property type="component" value="Unassembled WGS sequence"/>
</dbReference>
<evidence type="ECO:0000256" key="1">
    <source>
        <dbReference type="ARBA" id="ARBA00022614"/>
    </source>
</evidence>
<evidence type="ECO:0000313" key="4">
    <source>
        <dbReference type="Proteomes" id="UP000325141"/>
    </source>
</evidence>
<dbReference type="GO" id="GO:0005737">
    <property type="term" value="C:cytoplasm"/>
    <property type="evidence" value="ECO:0007669"/>
    <property type="project" value="TreeGrafter"/>
</dbReference>
<dbReference type="PANTHER" id="PTHR48051:SF1">
    <property type="entry name" value="RAS SUPPRESSOR PROTEIN 1"/>
    <property type="match status" value="1"/>
</dbReference>
<dbReference type="RefSeq" id="WP_150012084.1">
    <property type="nucleotide sequence ID" value="NZ_VWSG01000005.1"/>
</dbReference>
<keyword evidence="2" id="KW-0677">Repeat</keyword>